<proteinExistence type="predicted"/>
<protein>
    <submittedName>
        <fullName evidence="1">Uncharacterized protein</fullName>
    </submittedName>
</protein>
<evidence type="ECO:0000313" key="2">
    <source>
        <dbReference type="Proteomes" id="UP000180166"/>
    </source>
</evidence>
<dbReference type="Proteomes" id="UP000180166">
    <property type="component" value="Chromosome"/>
</dbReference>
<name>A0ABC8AJJ9_9NOCA</name>
<reference evidence="1 2" key="1">
    <citation type="submission" date="2016-10" db="EMBL/GenBank/DDBJ databases">
        <title>Genome sequence of Nocardia seriolae strain EM150506, isolated from Anguila japonica.</title>
        <authorList>
            <person name="Han H.-J."/>
        </authorList>
    </citation>
    <scope>NUCLEOTIDE SEQUENCE [LARGE SCALE GENOMIC DNA]</scope>
    <source>
        <strain evidence="1 2">EM150506</strain>
    </source>
</reference>
<evidence type="ECO:0000313" key="1">
    <source>
        <dbReference type="EMBL" id="APA94199.1"/>
    </source>
</evidence>
<accession>A0ABC8AJJ9</accession>
<dbReference type="KEGG" id="nsr:NS506_00112"/>
<organism evidence="1 2">
    <name type="scientific">Nocardia seriolae</name>
    <dbReference type="NCBI Taxonomy" id="37332"/>
    <lineage>
        <taxon>Bacteria</taxon>
        <taxon>Bacillati</taxon>
        <taxon>Actinomycetota</taxon>
        <taxon>Actinomycetes</taxon>
        <taxon>Mycobacteriales</taxon>
        <taxon>Nocardiaceae</taxon>
        <taxon>Nocardia</taxon>
    </lineage>
</organism>
<dbReference type="AlphaFoldDB" id="A0ABC8AJJ9"/>
<sequence length="142" mass="15087">MNGSNSLVSCSLASIGRGSSKVGDTTTGTVKFSPSFSRNSGVGRNRPGGYWIASTAPEAAQHAIIAARPVADIAWVALATDGVTDLIDALKVDWQEIGSMDSAKLSALLARIHRWEYEVDPDGILVPRSKRHDDKAIAVVRL</sequence>
<gene>
    <name evidence="1" type="ORF">NS506_00112</name>
</gene>
<dbReference type="EMBL" id="CP017839">
    <property type="protein sequence ID" value="APA94199.1"/>
    <property type="molecule type" value="Genomic_DNA"/>
</dbReference>